<protein>
    <submittedName>
        <fullName evidence="1">Uncharacterized protein</fullName>
    </submittedName>
</protein>
<dbReference type="Proteomes" id="UP000319160">
    <property type="component" value="Unassembled WGS sequence"/>
</dbReference>
<proteinExistence type="predicted"/>
<comment type="caution">
    <text evidence="1">The sequence shown here is derived from an EMBL/GenBank/DDBJ whole genome shotgun (WGS) entry which is preliminary data.</text>
</comment>
<dbReference type="AlphaFoldDB" id="A0A553IE99"/>
<evidence type="ECO:0000313" key="2">
    <source>
        <dbReference type="Proteomes" id="UP000319160"/>
    </source>
</evidence>
<reference evidence="2" key="1">
    <citation type="submission" date="2019-06" db="EMBL/GenBank/DDBJ databases">
        <title>Draft genome sequence of the griseofulvin-producing fungus Xylaria cubensis strain G536.</title>
        <authorList>
            <person name="Mead M.E."/>
            <person name="Raja H.A."/>
            <person name="Steenwyk J.L."/>
            <person name="Knowles S.L."/>
            <person name="Oberlies N.H."/>
            <person name="Rokas A."/>
        </authorList>
    </citation>
    <scope>NUCLEOTIDE SEQUENCE [LARGE SCALE GENOMIC DNA]</scope>
    <source>
        <strain evidence="2">G536</strain>
    </source>
</reference>
<gene>
    <name evidence="1" type="ORF">FHL15_000590</name>
</gene>
<dbReference type="EMBL" id="VFLP01000002">
    <property type="protein sequence ID" value="TRX98516.1"/>
    <property type="molecule type" value="Genomic_DNA"/>
</dbReference>
<accession>A0A553IE99</accession>
<dbReference type="OrthoDB" id="4668209at2759"/>
<organism evidence="1 2">
    <name type="scientific">Xylaria flabelliformis</name>
    <dbReference type="NCBI Taxonomy" id="2512241"/>
    <lineage>
        <taxon>Eukaryota</taxon>
        <taxon>Fungi</taxon>
        <taxon>Dikarya</taxon>
        <taxon>Ascomycota</taxon>
        <taxon>Pezizomycotina</taxon>
        <taxon>Sordariomycetes</taxon>
        <taxon>Xylariomycetidae</taxon>
        <taxon>Xylariales</taxon>
        <taxon>Xylariaceae</taxon>
        <taxon>Xylaria</taxon>
    </lineage>
</organism>
<keyword evidence="2" id="KW-1185">Reference proteome</keyword>
<name>A0A553IE99_9PEZI</name>
<sequence>MSPTPLERSFRNHRSMIPVPVKRESPFRSTTAPSLEPQWTKHNALIDGDITLTPQEYFNVNNRIKKTVETVLPWNYVVQGPGPRTYLLDSHLGVALVADIRIRPIKRPCSLGDPALKEKLQAMANDPKHPIFRHTYLDGKVWFYFRILDLELARLPLGDDKPD</sequence>
<evidence type="ECO:0000313" key="1">
    <source>
        <dbReference type="EMBL" id="TRX98516.1"/>
    </source>
</evidence>